<comment type="caution">
    <text evidence="1">The sequence shown here is derived from an EMBL/GenBank/DDBJ whole genome shotgun (WGS) entry which is preliminary data.</text>
</comment>
<dbReference type="Proteomes" id="UP000306740">
    <property type="component" value="Unassembled WGS sequence"/>
</dbReference>
<dbReference type="AlphaFoldDB" id="A0A5C4M0F1"/>
<gene>
    <name evidence="1" type="ORF">FHE65_34775</name>
</gene>
<dbReference type="RefSeq" id="WP_139107429.1">
    <property type="nucleotide sequence ID" value="NZ_VDFR01000248.1"/>
</dbReference>
<evidence type="ECO:0000313" key="1">
    <source>
        <dbReference type="EMBL" id="TNC26016.1"/>
    </source>
</evidence>
<name>A0A5C4M0F1_9ACTN</name>
<reference evidence="1 2" key="1">
    <citation type="submission" date="2019-05" db="EMBL/GenBank/DDBJ databases">
        <title>Mumia sp. nov., isolated from the intestinal contents of plateau pika (Ochotona curzoniae) in the Qinghai-Tibet plateau of China.</title>
        <authorList>
            <person name="Tian Z."/>
        </authorList>
    </citation>
    <scope>NUCLEOTIDE SEQUENCE [LARGE SCALE GENOMIC DNA]</scope>
    <source>
        <strain evidence="2">527</strain>
    </source>
</reference>
<organism evidence="1 2">
    <name type="scientific">Mumia zhuanghuii</name>
    <dbReference type="NCBI Taxonomy" id="2585211"/>
    <lineage>
        <taxon>Bacteria</taxon>
        <taxon>Bacillati</taxon>
        <taxon>Actinomycetota</taxon>
        <taxon>Actinomycetes</taxon>
        <taxon>Propionibacteriales</taxon>
        <taxon>Nocardioidaceae</taxon>
        <taxon>Mumia</taxon>
    </lineage>
</organism>
<sequence length="59" mass="6740">MPSWLLVGVPLLQKMMEWHMLLGQQVGRLGLLELHLREDFPYMAMALRGVALPLRGARV</sequence>
<dbReference type="EMBL" id="VDFR01000248">
    <property type="protein sequence ID" value="TNC26016.1"/>
    <property type="molecule type" value="Genomic_DNA"/>
</dbReference>
<accession>A0A5C4M0F1</accession>
<protein>
    <submittedName>
        <fullName evidence="1">Uncharacterized protein</fullName>
    </submittedName>
</protein>
<proteinExistence type="predicted"/>
<evidence type="ECO:0000313" key="2">
    <source>
        <dbReference type="Proteomes" id="UP000306740"/>
    </source>
</evidence>